<dbReference type="Pfam" id="PF07645">
    <property type="entry name" value="EGF_CA"/>
    <property type="match status" value="5"/>
</dbReference>
<dbReference type="GO" id="GO:0030855">
    <property type="term" value="P:epithelial cell differentiation"/>
    <property type="evidence" value="ECO:0007669"/>
    <property type="project" value="UniProtKB-ARBA"/>
</dbReference>
<evidence type="ECO:0000256" key="8">
    <source>
        <dbReference type="ARBA" id="ARBA00022837"/>
    </source>
</evidence>
<keyword evidence="8" id="KW-0106">Calcium</keyword>
<evidence type="ECO:0000256" key="2">
    <source>
        <dbReference type="ARBA" id="ARBA00006127"/>
    </source>
</evidence>
<keyword evidence="4" id="KW-0272">Extracellular matrix</keyword>
<dbReference type="PROSITE" id="PS50026">
    <property type="entry name" value="EGF_3"/>
    <property type="match status" value="1"/>
</dbReference>
<evidence type="ECO:0000256" key="6">
    <source>
        <dbReference type="ARBA" id="ARBA00022729"/>
    </source>
</evidence>
<keyword evidence="3" id="KW-0964">Secreted</keyword>
<dbReference type="CDD" id="cd00054">
    <property type="entry name" value="EGF_CA"/>
    <property type="match status" value="2"/>
</dbReference>
<dbReference type="KEGG" id="ccar:109064558"/>
<dbReference type="PROSITE" id="PS00010">
    <property type="entry name" value="ASX_HYDROXYL"/>
    <property type="match status" value="1"/>
</dbReference>
<keyword evidence="6" id="KW-0732">Signal</keyword>
<dbReference type="PANTHER" id="PTHR24050:SF29">
    <property type="entry name" value="FIBULIN-1"/>
    <property type="match status" value="1"/>
</dbReference>
<dbReference type="Proteomes" id="UP001155660">
    <property type="component" value="Chromosome A25"/>
</dbReference>
<gene>
    <name evidence="13" type="primary">LOC109064558</name>
</gene>
<evidence type="ECO:0000313" key="13">
    <source>
        <dbReference type="RefSeq" id="XP_042571824.1"/>
    </source>
</evidence>
<dbReference type="SMART" id="SM00181">
    <property type="entry name" value="EGF"/>
    <property type="match status" value="5"/>
</dbReference>
<dbReference type="OrthoDB" id="4062651at2759"/>
<evidence type="ECO:0000256" key="7">
    <source>
        <dbReference type="ARBA" id="ARBA00022737"/>
    </source>
</evidence>
<dbReference type="InterPro" id="IPR018097">
    <property type="entry name" value="EGF_Ca-bd_CS"/>
</dbReference>
<keyword evidence="5 11" id="KW-0245">EGF-like domain</keyword>
<dbReference type="FunFam" id="2.10.25.10:FF:000341">
    <property type="entry name" value="Fibulin 2"/>
    <property type="match status" value="1"/>
</dbReference>
<dbReference type="InterPro" id="IPR000152">
    <property type="entry name" value="EGF-type_Asp/Asn_hydroxyl_site"/>
</dbReference>
<feature type="domain" description="EGF-like" evidence="12">
    <location>
        <begin position="281"/>
        <end position="324"/>
    </location>
</feature>
<evidence type="ECO:0000256" key="3">
    <source>
        <dbReference type="ARBA" id="ARBA00022525"/>
    </source>
</evidence>
<dbReference type="GO" id="GO:0005509">
    <property type="term" value="F:calcium ion binding"/>
    <property type="evidence" value="ECO:0007669"/>
    <property type="project" value="InterPro"/>
</dbReference>
<organism evidence="13">
    <name type="scientific">Cyprinus carpio</name>
    <name type="common">Common carp</name>
    <dbReference type="NCBI Taxonomy" id="7962"/>
    <lineage>
        <taxon>Eukaryota</taxon>
        <taxon>Metazoa</taxon>
        <taxon>Chordata</taxon>
        <taxon>Craniata</taxon>
        <taxon>Vertebrata</taxon>
        <taxon>Euteleostomi</taxon>
        <taxon>Actinopterygii</taxon>
        <taxon>Neopterygii</taxon>
        <taxon>Teleostei</taxon>
        <taxon>Ostariophysi</taxon>
        <taxon>Cypriniformes</taxon>
        <taxon>Cyprinidae</taxon>
        <taxon>Cyprininae</taxon>
        <taxon>Cyprinus</taxon>
    </lineage>
</organism>
<dbReference type="InterPro" id="IPR052235">
    <property type="entry name" value="Nephronectin_domain"/>
</dbReference>
<comment type="subcellular location">
    <subcellularLocation>
        <location evidence="1">Secreted</location>
        <location evidence="1">Extracellular space</location>
        <location evidence="1">Extracellular matrix</location>
    </subcellularLocation>
</comment>
<protein>
    <submittedName>
        <fullName evidence="13">Fibulin-1-like</fullName>
    </submittedName>
</protein>
<evidence type="ECO:0000256" key="9">
    <source>
        <dbReference type="ARBA" id="ARBA00023157"/>
    </source>
</evidence>
<dbReference type="SMART" id="SM00179">
    <property type="entry name" value="EGF_CA"/>
    <property type="match status" value="5"/>
</dbReference>
<comment type="caution">
    <text evidence="11">Lacks conserved residue(s) required for the propagation of feature annotation.</text>
</comment>
<evidence type="ECO:0000256" key="4">
    <source>
        <dbReference type="ARBA" id="ARBA00022530"/>
    </source>
</evidence>
<comment type="similarity">
    <text evidence="2">Belongs to the fibulin family.</text>
</comment>
<evidence type="ECO:0000259" key="12">
    <source>
        <dbReference type="PROSITE" id="PS50026"/>
    </source>
</evidence>
<accession>A0A9Q9ZS05</accession>
<evidence type="ECO:0000256" key="10">
    <source>
        <dbReference type="ARBA" id="ARBA00023180"/>
    </source>
</evidence>
<dbReference type="AlphaFoldDB" id="A0A9Q9ZS05"/>
<name>A0A9Q9ZS05_CYPCA</name>
<dbReference type="InterPro" id="IPR049883">
    <property type="entry name" value="NOTCH1_EGF-like"/>
</dbReference>
<dbReference type="FunFam" id="2.10.25.10:FF:000038">
    <property type="entry name" value="Fibrillin 2"/>
    <property type="match status" value="1"/>
</dbReference>
<proteinExistence type="inferred from homology"/>
<dbReference type="GeneID" id="109064558"/>
<dbReference type="RefSeq" id="XP_042571824.1">
    <property type="nucleotide sequence ID" value="XM_042715890.1"/>
</dbReference>
<dbReference type="PANTHER" id="PTHR24050">
    <property type="entry name" value="PA14 DOMAIN-CONTAINING PROTEIN"/>
    <property type="match status" value="1"/>
</dbReference>
<keyword evidence="7" id="KW-0677">Repeat</keyword>
<dbReference type="InterPro" id="IPR001881">
    <property type="entry name" value="EGF-like_Ca-bd_dom"/>
</dbReference>
<dbReference type="FunFam" id="2.10.25.10:FF:000150">
    <property type="entry name" value="Fibulin-1"/>
    <property type="match status" value="1"/>
</dbReference>
<keyword evidence="10" id="KW-0325">Glycoprotein</keyword>
<reference evidence="13" key="1">
    <citation type="submission" date="2025-08" db="UniProtKB">
        <authorList>
            <consortium name="RefSeq"/>
        </authorList>
    </citation>
    <scope>IDENTIFICATION</scope>
    <source>
        <tissue evidence="13">Muscle</tissue>
    </source>
</reference>
<sequence length="339" mass="36485">MTDIQLSQGDALNIEDQCKASGCSQSCFNGTCACLEGYNLKVDGKTCEDINECLLGSHQCGAGQHCINTLGSHRCQRVISCGTGFQLTHNNTCAGQTHSQPASSGIFCCLFVVPDIDECETGAHNCGAELECQNTAGSFRCRPRMLGAGFIQDALGSRIDVNECLSATRPCPAGHMCFNTVGSYTCQKHSVTCGRGYHLNPDGTRCMDTQTNHSHLLNMHSIELNNVPLYTTHNVSLRKPDLNECESSPCSQECANVYGSYQGYCRRGYQLSDEDGVTCADIDECALPTGGHICSYRCLNTPGSFQCLCPAAGYTLTPSGRSCQGQTQVTITIRTEINN</sequence>
<evidence type="ECO:0000256" key="1">
    <source>
        <dbReference type="ARBA" id="ARBA00004498"/>
    </source>
</evidence>
<evidence type="ECO:0000256" key="5">
    <source>
        <dbReference type="ARBA" id="ARBA00022536"/>
    </source>
</evidence>
<evidence type="ECO:0000256" key="11">
    <source>
        <dbReference type="PROSITE-ProRule" id="PRU00076"/>
    </source>
</evidence>
<dbReference type="PROSITE" id="PS01187">
    <property type="entry name" value="EGF_CA"/>
    <property type="match status" value="2"/>
</dbReference>
<keyword evidence="9" id="KW-1015">Disulfide bond</keyword>
<dbReference type="InterPro" id="IPR000742">
    <property type="entry name" value="EGF"/>
</dbReference>
<dbReference type="FunFam" id="2.10.25.10:FF:000078">
    <property type="entry name" value="Fibulin-1"/>
    <property type="match status" value="1"/>
</dbReference>